<sequence>MGFPVAGHVVKFAENMSFPARCHKAFAALVVVKQTFPSAEKS</sequence>
<accession>A0A160U097</accession>
<proteinExistence type="predicted"/>
<gene>
    <name evidence="1" type="ORF">MGWOODY_Hyp1112</name>
</gene>
<organism evidence="1">
    <name type="scientific">hydrothermal vent metagenome</name>
    <dbReference type="NCBI Taxonomy" id="652676"/>
    <lineage>
        <taxon>unclassified sequences</taxon>
        <taxon>metagenomes</taxon>
        <taxon>ecological metagenomes</taxon>
    </lineage>
</organism>
<protein>
    <submittedName>
        <fullName evidence="1">Uncharacterized protein</fullName>
    </submittedName>
</protein>
<reference evidence="1" key="1">
    <citation type="submission" date="2015-10" db="EMBL/GenBank/DDBJ databases">
        <authorList>
            <person name="Gilbert D.G."/>
        </authorList>
    </citation>
    <scope>NUCLEOTIDE SEQUENCE</scope>
</reference>
<name>A0A160U097_9ZZZZ</name>
<evidence type="ECO:0000313" key="1">
    <source>
        <dbReference type="EMBL" id="CUS57510.1"/>
    </source>
</evidence>
<dbReference type="AlphaFoldDB" id="A0A160U097"/>
<dbReference type="EMBL" id="CZQD01000044">
    <property type="protein sequence ID" value="CUS57510.1"/>
    <property type="molecule type" value="Genomic_DNA"/>
</dbReference>